<protein>
    <submittedName>
        <fullName evidence="1">Uncharacterized protein</fullName>
    </submittedName>
</protein>
<sequence length="264" mass="31157">MCYALGIHIDTDRFEDWIKYNRRAVYMKTLLVNLFSYSVFKVFYKLEYEFDFDSQLYDASWQLLPKLVLDKLKLNDDEAKLISIATVLSNKYADQCTQFMIFPRSLAKSDDTTEDICLGKYYTLKKIYSDICKEFEILRLKFAHCLNTIDLSQDLLTVFYSFCGLAILEFGRRNMASVNRIFIYKSIDLCFKALKAVSNVKFNQHRAYNYYYISITLISLIKHADQHQKREIKSIFKTLTTRLLNVMNSEGILPYLILKYGEKQ</sequence>
<evidence type="ECO:0000313" key="2">
    <source>
        <dbReference type="Proteomes" id="UP000070444"/>
    </source>
</evidence>
<organism evidence="1 2">
    <name type="scientific">Conidiobolus coronatus (strain ATCC 28846 / CBS 209.66 / NRRL 28638)</name>
    <name type="common">Delacroixia coronata</name>
    <dbReference type="NCBI Taxonomy" id="796925"/>
    <lineage>
        <taxon>Eukaryota</taxon>
        <taxon>Fungi</taxon>
        <taxon>Fungi incertae sedis</taxon>
        <taxon>Zoopagomycota</taxon>
        <taxon>Entomophthoromycotina</taxon>
        <taxon>Entomophthoromycetes</taxon>
        <taxon>Entomophthorales</taxon>
        <taxon>Ancylistaceae</taxon>
        <taxon>Conidiobolus</taxon>
    </lineage>
</organism>
<feature type="non-terminal residue" evidence="1">
    <location>
        <position position="264"/>
    </location>
</feature>
<dbReference type="Proteomes" id="UP000070444">
    <property type="component" value="Unassembled WGS sequence"/>
</dbReference>
<dbReference type="AlphaFoldDB" id="A0A137NQ11"/>
<name>A0A137NQ11_CONC2</name>
<gene>
    <name evidence="1" type="ORF">CONCODRAFT_80909</name>
</gene>
<proteinExistence type="predicted"/>
<reference evidence="1 2" key="1">
    <citation type="journal article" date="2015" name="Genome Biol. Evol.">
        <title>Phylogenomic analyses indicate that early fungi evolved digesting cell walls of algal ancestors of land plants.</title>
        <authorList>
            <person name="Chang Y."/>
            <person name="Wang S."/>
            <person name="Sekimoto S."/>
            <person name="Aerts A.L."/>
            <person name="Choi C."/>
            <person name="Clum A."/>
            <person name="LaButti K.M."/>
            <person name="Lindquist E.A."/>
            <person name="Yee Ngan C."/>
            <person name="Ohm R.A."/>
            <person name="Salamov A.A."/>
            <person name="Grigoriev I.V."/>
            <person name="Spatafora J.W."/>
            <person name="Berbee M.L."/>
        </authorList>
    </citation>
    <scope>NUCLEOTIDE SEQUENCE [LARGE SCALE GENOMIC DNA]</scope>
    <source>
        <strain evidence="1 2">NRRL 28638</strain>
    </source>
</reference>
<keyword evidence="2" id="KW-1185">Reference proteome</keyword>
<evidence type="ECO:0000313" key="1">
    <source>
        <dbReference type="EMBL" id="KXN64832.1"/>
    </source>
</evidence>
<accession>A0A137NQ11</accession>
<dbReference type="EMBL" id="KQ965135">
    <property type="protein sequence ID" value="KXN64832.1"/>
    <property type="molecule type" value="Genomic_DNA"/>
</dbReference>